<organism evidence="1 2">
    <name type="scientific">Lophium mytilinum</name>
    <dbReference type="NCBI Taxonomy" id="390894"/>
    <lineage>
        <taxon>Eukaryota</taxon>
        <taxon>Fungi</taxon>
        <taxon>Dikarya</taxon>
        <taxon>Ascomycota</taxon>
        <taxon>Pezizomycotina</taxon>
        <taxon>Dothideomycetes</taxon>
        <taxon>Pleosporomycetidae</taxon>
        <taxon>Mytilinidiales</taxon>
        <taxon>Mytilinidiaceae</taxon>
        <taxon>Lophium</taxon>
    </lineage>
</organism>
<gene>
    <name evidence="1" type="ORF">BU16DRAFT_428025</name>
</gene>
<accession>A0A6A6QTB3</accession>
<dbReference type="SUPFAM" id="SSF54695">
    <property type="entry name" value="POZ domain"/>
    <property type="match status" value="1"/>
</dbReference>
<feature type="non-terminal residue" evidence="1">
    <location>
        <position position="155"/>
    </location>
</feature>
<proteinExistence type="predicted"/>
<dbReference type="PANTHER" id="PTHR47843:SF2">
    <property type="entry name" value="BTB DOMAIN-CONTAINING PROTEIN"/>
    <property type="match status" value="1"/>
</dbReference>
<feature type="non-terminal residue" evidence="1">
    <location>
        <position position="1"/>
    </location>
</feature>
<dbReference type="OrthoDB" id="1022638at2759"/>
<evidence type="ECO:0008006" key="3">
    <source>
        <dbReference type="Google" id="ProtNLM"/>
    </source>
</evidence>
<reference evidence="1" key="1">
    <citation type="journal article" date="2020" name="Stud. Mycol.">
        <title>101 Dothideomycetes genomes: a test case for predicting lifestyles and emergence of pathogens.</title>
        <authorList>
            <person name="Haridas S."/>
            <person name="Albert R."/>
            <person name="Binder M."/>
            <person name="Bloem J."/>
            <person name="Labutti K."/>
            <person name="Salamov A."/>
            <person name="Andreopoulos B."/>
            <person name="Baker S."/>
            <person name="Barry K."/>
            <person name="Bills G."/>
            <person name="Bluhm B."/>
            <person name="Cannon C."/>
            <person name="Castanera R."/>
            <person name="Culley D."/>
            <person name="Daum C."/>
            <person name="Ezra D."/>
            <person name="Gonzalez J."/>
            <person name="Henrissat B."/>
            <person name="Kuo A."/>
            <person name="Liang C."/>
            <person name="Lipzen A."/>
            <person name="Lutzoni F."/>
            <person name="Magnuson J."/>
            <person name="Mondo S."/>
            <person name="Nolan M."/>
            <person name="Ohm R."/>
            <person name="Pangilinan J."/>
            <person name="Park H.-J."/>
            <person name="Ramirez L."/>
            <person name="Alfaro M."/>
            <person name="Sun H."/>
            <person name="Tritt A."/>
            <person name="Yoshinaga Y."/>
            <person name="Zwiers L.-H."/>
            <person name="Turgeon B."/>
            <person name="Goodwin S."/>
            <person name="Spatafora J."/>
            <person name="Crous P."/>
            <person name="Grigoriev I."/>
        </authorList>
    </citation>
    <scope>NUCLEOTIDE SEQUENCE</scope>
    <source>
        <strain evidence="1">CBS 269.34</strain>
    </source>
</reference>
<name>A0A6A6QTB3_9PEZI</name>
<dbReference type="CDD" id="cd18186">
    <property type="entry name" value="BTB_POZ_ZBTB_KLHL-like"/>
    <property type="match status" value="1"/>
</dbReference>
<evidence type="ECO:0000313" key="1">
    <source>
        <dbReference type="EMBL" id="KAF2494963.1"/>
    </source>
</evidence>
<dbReference type="PANTHER" id="PTHR47843">
    <property type="entry name" value="BTB DOMAIN-CONTAINING PROTEIN-RELATED"/>
    <property type="match status" value="1"/>
</dbReference>
<dbReference type="InterPro" id="IPR011333">
    <property type="entry name" value="SKP1/BTB/POZ_sf"/>
</dbReference>
<dbReference type="Proteomes" id="UP000799750">
    <property type="component" value="Unassembled WGS sequence"/>
</dbReference>
<dbReference type="AlphaFoldDB" id="A0A6A6QTB3"/>
<dbReference type="Gene3D" id="3.30.710.10">
    <property type="entry name" value="Potassium Channel Kv1.1, Chain A"/>
    <property type="match status" value="1"/>
</dbReference>
<sequence>GEGLKVLVGPEEVPFFVHEGPIRASSKFFDNAMKGPWNESTERCVRLRDDDPEIFSIYQHWLYSQTLSTRKDYDVARKTYSALCDAYCLGEKLMDDNFKNTAIDAIIQRRSSSSGGTVWAPGGDVIAKAYKGTPEGSLLRKLLVDFFAYRATTSW</sequence>
<evidence type="ECO:0000313" key="2">
    <source>
        <dbReference type="Proteomes" id="UP000799750"/>
    </source>
</evidence>
<keyword evidence="2" id="KW-1185">Reference proteome</keyword>
<dbReference type="EMBL" id="MU004190">
    <property type="protein sequence ID" value="KAF2494963.1"/>
    <property type="molecule type" value="Genomic_DNA"/>
</dbReference>
<protein>
    <recommendedName>
        <fullName evidence="3">BTB domain-containing protein</fullName>
    </recommendedName>
</protein>